<keyword evidence="9" id="KW-1185">Reference proteome</keyword>
<evidence type="ECO:0000256" key="1">
    <source>
        <dbReference type="ARBA" id="ARBA00022723"/>
    </source>
</evidence>
<dbReference type="Proteomes" id="UP000289738">
    <property type="component" value="Chromosome A05"/>
</dbReference>
<feature type="domain" description="GRF-type" evidence="7">
    <location>
        <begin position="35"/>
        <end position="81"/>
    </location>
</feature>
<keyword evidence="6" id="KW-0472">Membrane</keyword>
<dbReference type="EMBL" id="SDMP01000005">
    <property type="protein sequence ID" value="RYR57517.1"/>
    <property type="molecule type" value="Genomic_DNA"/>
</dbReference>
<keyword evidence="6" id="KW-1133">Transmembrane helix</keyword>
<protein>
    <recommendedName>
        <fullName evidence="7">GRF-type domain-containing protein</fullName>
    </recommendedName>
</protein>
<proteinExistence type="predicted"/>
<keyword evidence="1" id="KW-0479">Metal-binding</keyword>
<evidence type="ECO:0000256" key="3">
    <source>
        <dbReference type="ARBA" id="ARBA00022833"/>
    </source>
</evidence>
<keyword evidence="2 4" id="KW-0863">Zinc-finger</keyword>
<name>A0A445D2R5_ARAHY</name>
<dbReference type="PANTHER" id="PTHR33680:SF7">
    <property type="entry name" value="OS02G0474200 PROTEIN"/>
    <property type="match status" value="1"/>
</dbReference>
<evidence type="ECO:0000313" key="8">
    <source>
        <dbReference type="EMBL" id="RYR57517.1"/>
    </source>
</evidence>
<evidence type="ECO:0000256" key="5">
    <source>
        <dbReference type="SAM" id="MobiDB-lite"/>
    </source>
</evidence>
<dbReference type="InterPro" id="IPR010666">
    <property type="entry name" value="Znf_GRF"/>
</dbReference>
<accession>A0A445D2R5</accession>
<feature type="region of interest" description="Disordered" evidence="5">
    <location>
        <begin position="1"/>
        <end position="25"/>
    </location>
</feature>
<sequence length="187" mass="21390">MHGGRRVMSNCNRKTQSMKNSSSEGLEEHVSKPYCGTCFCRLQVVALKSKTRRNPERWFFRCPLWKTKNTGCRYFQWMDEMNEESAGVEECSKNGTVVCNACGVLKGRFTSVETETTHKDQKMLIEQMKRVELLLFFILGGLAMVRVLLSAEIRKNILSQFYIREKGIEALYGGHVEILFATSPSSI</sequence>
<dbReference type="PANTHER" id="PTHR33680">
    <property type="entry name" value="OS07G0190500 PROTEIN"/>
    <property type="match status" value="1"/>
</dbReference>
<dbReference type="GO" id="GO:0008270">
    <property type="term" value="F:zinc ion binding"/>
    <property type="evidence" value="ECO:0007669"/>
    <property type="project" value="UniProtKB-KW"/>
</dbReference>
<evidence type="ECO:0000256" key="4">
    <source>
        <dbReference type="PROSITE-ProRule" id="PRU01343"/>
    </source>
</evidence>
<dbReference type="PROSITE" id="PS51999">
    <property type="entry name" value="ZF_GRF"/>
    <property type="match status" value="1"/>
</dbReference>
<comment type="caution">
    <text evidence="8">The sequence shown here is derived from an EMBL/GenBank/DDBJ whole genome shotgun (WGS) entry which is preliminary data.</text>
</comment>
<keyword evidence="6" id="KW-0812">Transmembrane</keyword>
<evidence type="ECO:0000256" key="2">
    <source>
        <dbReference type="ARBA" id="ARBA00022771"/>
    </source>
</evidence>
<reference evidence="8 9" key="1">
    <citation type="submission" date="2019-01" db="EMBL/GenBank/DDBJ databases">
        <title>Sequencing of cultivated peanut Arachis hypogaea provides insights into genome evolution and oil improvement.</title>
        <authorList>
            <person name="Chen X."/>
        </authorList>
    </citation>
    <scope>NUCLEOTIDE SEQUENCE [LARGE SCALE GENOMIC DNA]</scope>
    <source>
        <strain evidence="9">cv. Fuhuasheng</strain>
        <tissue evidence="8">Leaves</tissue>
    </source>
</reference>
<dbReference type="Pfam" id="PF06839">
    <property type="entry name" value="Zn_ribbon_GRF"/>
    <property type="match status" value="1"/>
</dbReference>
<evidence type="ECO:0000313" key="9">
    <source>
        <dbReference type="Proteomes" id="UP000289738"/>
    </source>
</evidence>
<feature type="transmembrane region" description="Helical" evidence="6">
    <location>
        <begin position="131"/>
        <end position="149"/>
    </location>
</feature>
<keyword evidence="3" id="KW-0862">Zinc</keyword>
<evidence type="ECO:0000259" key="7">
    <source>
        <dbReference type="PROSITE" id="PS51999"/>
    </source>
</evidence>
<dbReference type="AlphaFoldDB" id="A0A445D2R5"/>
<gene>
    <name evidence="8" type="ORF">Ahy_A05g023238</name>
</gene>
<feature type="compositionally biased region" description="Polar residues" evidence="5">
    <location>
        <begin position="9"/>
        <end position="24"/>
    </location>
</feature>
<organism evidence="8 9">
    <name type="scientific">Arachis hypogaea</name>
    <name type="common">Peanut</name>
    <dbReference type="NCBI Taxonomy" id="3818"/>
    <lineage>
        <taxon>Eukaryota</taxon>
        <taxon>Viridiplantae</taxon>
        <taxon>Streptophyta</taxon>
        <taxon>Embryophyta</taxon>
        <taxon>Tracheophyta</taxon>
        <taxon>Spermatophyta</taxon>
        <taxon>Magnoliopsida</taxon>
        <taxon>eudicotyledons</taxon>
        <taxon>Gunneridae</taxon>
        <taxon>Pentapetalae</taxon>
        <taxon>rosids</taxon>
        <taxon>fabids</taxon>
        <taxon>Fabales</taxon>
        <taxon>Fabaceae</taxon>
        <taxon>Papilionoideae</taxon>
        <taxon>50 kb inversion clade</taxon>
        <taxon>dalbergioids sensu lato</taxon>
        <taxon>Dalbergieae</taxon>
        <taxon>Pterocarpus clade</taxon>
        <taxon>Arachis</taxon>
    </lineage>
</organism>
<evidence type="ECO:0000256" key="6">
    <source>
        <dbReference type="SAM" id="Phobius"/>
    </source>
</evidence>